<dbReference type="PROSITE" id="PS51293">
    <property type="entry name" value="SANT"/>
    <property type="match status" value="1"/>
</dbReference>
<dbReference type="Gene3D" id="1.10.10.60">
    <property type="entry name" value="Homeodomain-like"/>
    <property type="match status" value="2"/>
</dbReference>
<dbReference type="InterPro" id="IPR009057">
    <property type="entry name" value="Homeodomain-like_sf"/>
</dbReference>
<evidence type="ECO:0000256" key="2">
    <source>
        <dbReference type="ARBA" id="ARBA00023125"/>
    </source>
</evidence>
<keyword evidence="4" id="KW-0539">Nucleus</keyword>
<dbReference type="PANTHER" id="PTHR46621">
    <property type="entry name" value="SNRNA-ACTIVATING PROTEIN COMPLEX SUBUNIT 4"/>
    <property type="match status" value="1"/>
</dbReference>
<sequence>MMQDADYLFHQPCQQAQHITQMYMQQQKQNTFQRQQNHIQQIQQQHLFNQQQILNQKPSINAPNLLNQPNICRKNNKNPKDLLNELPKVSQSNSPKNKNHNNSFPTYHKLMWTPDEDEMLLNAVGKHGTKNWSLIASMVPRRNGKQCRERWSGMLDPDINRNPWTREEDQILIEYHSKYGNKWAKISEMLPGRSRISLRNRWGYHLRHSVKQLEIQHQLYIPPEEKTSTPAVEKENSSENIASKLSNPLGMSLQIENNKIESTDPTLDRFWTEISDKLWV</sequence>
<dbReference type="GO" id="GO:0000978">
    <property type="term" value="F:RNA polymerase II cis-regulatory region sequence-specific DNA binding"/>
    <property type="evidence" value="ECO:0007669"/>
    <property type="project" value="TreeGrafter"/>
</dbReference>
<evidence type="ECO:0000256" key="3">
    <source>
        <dbReference type="ARBA" id="ARBA00023163"/>
    </source>
</evidence>
<evidence type="ECO:0000313" key="9">
    <source>
        <dbReference type="EMBL" id="OHT10055.1"/>
    </source>
</evidence>
<dbReference type="PANTHER" id="PTHR46621:SF1">
    <property type="entry name" value="SNRNA-ACTIVATING PROTEIN COMPLEX SUBUNIT 4"/>
    <property type="match status" value="1"/>
</dbReference>
<dbReference type="Proteomes" id="UP000179807">
    <property type="component" value="Unassembled WGS sequence"/>
</dbReference>
<dbReference type="RefSeq" id="XP_068363191.1">
    <property type="nucleotide sequence ID" value="XM_068501640.1"/>
</dbReference>
<feature type="compositionally biased region" description="Polar residues" evidence="5">
    <location>
        <begin position="60"/>
        <end position="70"/>
    </location>
</feature>
<feature type="domain" description="Myb-like" evidence="6">
    <location>
        <begin position="104"/>
        <end position="155"/>
    </location>
</feature>
<dbReference type="GO" id="GO:0042796">
    <property type="term" value="P:snRNA transcription by RNA polymerase III"/>
    <property type="evidence" value="ECO:0007669"/>
    <property type="project" value="TreeGrafter"/>
</dbReference>
<feature type="region of interest" description="Disordered" evidence="5">
    <location>
        <begin position="60"/>
        <end position="103"/>
    </location>
</feature>
<dbReference type="SMART" id="SM00717">
    <property type="entry name" value="SANT"/>
    <property type="match status" value="2"/>
</dbReference>
<evidence type="ECO:0000256" key="4">
    <source>
        <dbReference type="ARBA" id="ARBA00023242"/>
    </source>
</evidence>
<organism evidence="9 10">
    <name type="scientific">Tritrichomonas foetus</name>
    <dbReference type="NCBI Taxonomy" id="1144522"/>
    <lineage>
        <taxon>Eukaryota</taxon>
        <taxon>Metamonada</taxon>
        <taxon>Parabasalia</taxon>
        <taxon>Tritrichomonadida</taxon>
        <taxon>Tritrichomonadidae</taxon>
        <taxon>Tritrichomonas</taxon>
    </lineage>
</organism>
<keyword evidence="3" id="KW-0804">Transcription</keyword>
<dbReference type="VEuPathDB" id="TrichDB:TRFO_20873"/>
<keyword evidence="1" id="KW-0805">Transcription regulation</keyword>
<comment type="caution">
    <text evidence="9">The sequence shown here is derived from an EMBL/GenBank/DDBJ whole genome shotgun (WGS) entry which is preliminary data.</text>
</comment>
<evidence type="ECO:0000256" key="1">
    <source>
        <dbReference type="ARBA" id="ARBA00023015"/>
    </source>
</evidence>
<protein>
    <submittedName>
        <fullName evidence="9">Myb-like DNA-binding domain containing protein</fullName>
    </submittedName>
</protein>
<dbReference type="Pfam" id="PF13921">
    <property type="entry name" value="Myb_DNA-bind_6"/>
    <property type="match status" value="1"/>
</dbReference>
<dbReference type="OrthoDB" id="2143914at2759"/>
<dbReference type="CDD" id="cd00167">
    <property type="entry name" value="SANT"/>
    <property type="match status" value="2"/>
</dbReference>
<dbReference type="AlphaFoldDB" id="A0A1J4KF39"/>
<accession>A0A1J4KF39</accession>
<feature type="compositionally biased region" description="Low complexity" evidence="5">
    <location>
        <begin position="90"/>
        <end position="103"/>
    </location>
</feature>
<evidence type="ECO:0000259" key="8">
    <source>
        <dbReference type="PROSITE" id="PS51294"/>
    </source>
</evidence>
<dbReference type="PROSITE" id="PS51294">
    <property type="entry name" value="HTH_MYB"/>
    <property type="match status" value="2"/>
</dbReference>
<evidence type="ECO:0000313" key="10">
    <source>
        <dbReference type="Proteomes" id="UP000179807"/>
    </source>
</evidence>
<dbReference type="GO" id="GO:0042795">
    <property type="term" value="P:snRNA transcription by RNA polymerase II"/>
    <property type="evidence" value="ECO:0007669"/>
    <property type="project" value="TreeGrafter"/>
</dbReference>
<dbReference type="GO" id="GO:0001006">
    <property type="term" value="F:RNA polymerase III type 3 promoter sequence-specific DNA binding"/>
    <property type="evidence" value="ECO:0007669"/>
    <property type="project" value="TreeGrafter"/>
</dbReference>
<dbReference type="GeneID" id="94836344"/>
<dbReference type="SUPFAM" id="SSF46689">
    <property type="entry name" value="Homeodomain-like"/>
    <property type="match status" value="1"/>
</dbReference>
<dbReference type="InterPro" id="IPR017884">
    <property type="entry name" value="SANT_dom"/>
</dbReference>
<dbReference type="PROSITE" id="PS50090">
    <property type="entry name" value="MYB_LIKE"/>
    <property type="match status" value="2"/>
</dbReference>
<keyword evidence="2" id="KW-0238">DNA-binding</keyword>
<proteinExistence type="predicted"/>
<feature type="domain" description="HTH myb-type" evidence="8">
    <location>
        <begin position="112"/>
        <end position="155"/>
    </location>
</feature>
<evidence type="ECO:0000259" key="7">
    <source>
        <dbReference type="PROSITE" id="PS51293"/>
    </source>
</evidence>
<feature type="domain" description="HTH myb-type" evidence="8">
    <location>
        <begin position="156"/>
        <end position="210"/>
    </location>
</feature>
<dbReference type="GO" id="GO:0019185">
    <property type="term" value="C:snRNA-activating protein complex"/>
    <property type="evidence" value="ECO:0007669"/>
    <property type="project" value="TreeGrafter"/>
</dbReference>
<name>A0A1J4KF39_9EUKA</name>
<feature type="domain" description="SANT" evidence="7">
    <location>
        <begin position="111"/>
        <end position="149"/>
    </location>
</feature>
<keyword evidence="10" id="KW-1185">Reference proteome</keyword>
<dbReference type="FunFam" id="1.10.10.60:FF:000016">
    <property type="entry name" value="Transcriptional activator Myb isoform A"/>
    <property type="match status" value="1"/>
</dbReference>
<dbReference type="InterPro" id="IPR051575">
    <property type="entry name" value="Myb-like_DNA-bd"/>
</dbReference>
<gene>
    <name evidence="9" type="ORF">TRFO_20873</name>
</gene>
<feature type="domain" description="Myb-like" evidence="6">
    <location>
        <begin position="156"/>
        <end position="206"/>
    </location>
</feature>
<dbReference type="InterPro" id="IPR001005">
    <property type="entry name" value="SANT/Myb"/>
</dbReference>
<evidence type="ECO:0000256" key="5">
    <source>
        <dbReference type="SAM" id="MobiDB-lite"/>
    </source>
</evidence>
<dbReference type="EMBL" id="MLAK01000623">
    <property type="protein sequence ID" value="OHT10055.1"/>
    <property type="molecule type" value="Genomic_DNA"/>
</dbReference>
<evidence type="ECO:0000259" key="6">
    <source>
        <dbReference type="PROSITE" id="PS50090"/>
    </source>
</evidence>
<dbReference type="InterPro" id="IPR017930">
    <property type="entry name" value="Myb_dom"/>
</dbReference>
<reference evidence="9" key="1">
    <citation type="submission" date="2016-10" db="EMBL/GenBank/DDBJ databases">
        <authorList>
            <person name="Benchimol M."/>
            <person name="Almeida L.G."/>
            <person name="Vasconcelos A.T."/>
            <person name="Perreira-Neves A."/>
            <person name="Rosa I.A."/>
            <person name="Tasca T."/>
            <person name="Bogo M.R."/>
            <person name="de Souza W."/>
        </authorList>
    </citation>
    <scope>NUCLEOTIDE SEQUENCE [LARGE SCALE GENOMIC DNA]</scope>
    <source>
        <strain evidence="9">K</strain>
    </source>
</reference>